<dbReference type="PROSITE" id="PS50970">
    <property type="entry name" value="HCY"/>
    <property type="match status" value="1"/>
</dbReference>
<dbReference type="SMART" id="SM00220">
    <property type="entry name" value="S_TKc"/>
    <property type="match status" value="1"/>
</dbReference>
<evidence type="ECO:0000256" key="2">
    <source>
        <dbReference type="ARBA" id="ARBA00022679"/>
    </source>
</evidence>
<evidence type="ECO:0000259" key="6">
    <source>
        <dbReference type="PROSITE" id="PS50011"/>
    </source>
</evidence>
<dbReference type="Gene3D" id="3.30.200.20">
    <property type="entry name" value="Phosphorylase Kinase, domain 1"/>
    <property type="match status" value="1"/>
</dbReference>
<accession>A0ABQ8DB76</accession>
<organism evidence="8 9">
    <name type="scientific">Brassica napus</name>
    <name type="common">Rape</name>
    <dbReference type="NCBI Taxonomy" id="3708"/>
    <lineage>
        <taxon>Eukaryota</taxon>
        <taxon>Viridiplantae</taxon>
        <taxon>Streptophyta</taxon>
        <taxon>Embryophyta</taxon>
        <taxon>Tracheophyta</taxon>
        <taxon>Spermatophyta</taxon>
        <taxon>Magnoliopsida</taxon>
        <taxon>eudicotyledons</taxon>
        <taxon>Gunneridae</taxon>
        <taxon>Pentapetalae</taxon>
        <taxon>rosids</taxon>
        <taxon>malvids</taxon>
        <taxon>Brassicales</taxon>
        <taxon>Brassicaceae</taxon>
        <taxon>Brassiceae</taxon>
        <taxon>Brassica</taxon>
    </lineage>
</organism>
<dbReference type="Proteomes" id="UP000824890">
    <property type="component" value="Unassembled WGS sequence"/>
</dbReference>
<comment type="cofactor">
    <cofactor evidence="5">
        <name>Zn(2+)</name>
        <dbReference type="ChEBI" id="CHEBI:29105"/>
    </cofactor>
</comment>
<dbReference type="InterPro" id="IPR011009">
    <property type="entry name" value="Kinase-like_dom_sf"/>
</dbReference>
<dbReference type="InterPro" id="IPR000719">
    <property type="entry name" value="Prot_kinase_dom"/>
</dbReference>
<evidence type="ECO:0000313" key="9">
    <source>
        <dbReference type="Proteomes" id="UP000824890"/>
    </source>
</evidence>
<keyword evidence="9" id="KW-1185">Reference proteome</keyword>
<dbReference type="InterPro" id="IPR036589">
    <property type="entry name" value="HCY_dom_sf"/>
</dbReference>
<dbReference type="Pfam" id="PF07714">
    <property type="entry name" value="PK_Tyr_Ser-Thr"/>
    <property type="match status" value="1"/>
</dbReference>
<dbReference type="CDD" id="cd13999">
    <property type="entry name" value="STKc_MAP3K-like"/>
    <property type="match status" value="1"/>
</dbReference>
<feature type="domain" description="Hcy-binding" evidence="7">
    <location>
        <begin position="586"/>
        <end position="916"/>
    </location>
</feature>
<sequence length="929" mass="103793">MIIVEDESAFQDCYKRKKMETPNEIKASPGNNLRNRGAVGNDSKKDMIFRADRIDLKNLDIQLEKHLSRVWSRNIEKNPKPKEEWEIELAKLEMSNVIARGAYGIVYKGIYDGQDVAVKVLDWGEDGYATTAETSALRASFRQEVGVWHKLNHPNVTKFVGASMGTTNLKIPSSAEMENSLPQRACCVVVEYLPGGTLKQYLFRNRRRKLAIRVVVQLALDLSRGLSYLHSERIVHRDVKTENMLLDYQRNLKIADFGVARVEAQNPKDMTGETGTLGYMAPEVLDGKPYNRRCDVYSFGICLWEIYCCAMPYPDLSFADVSSAVVRQNLRPDIPRCCPTSLSNIMKRCWDANPVKRPEMEEVVKMLEGVDTSKGGGMIPEDQRPGCFCFVSGRVKKGTSSSLMTEFLEKCGGYAVVDGGFATELERHGADIKDPLWSAKCLITSPHLVTKPMKNTWEGSKENRLLGNICAVTTANKAQTALELLRDNRNKFDLVISDLEMDLTVINHLEVEEDERGNENDDTTAHKNLVVNEKCDVYGFGVLILELLTGRRLMEYGEDSFVILSDHVRVLLEQGNVLECIDPIMEEEYSEDEVLPFLKLSLVCTSQIPSNLPTMAEIVQILQAISSPVPHRHRMLDSFSKSSVHLDYLESGANIIITASYQATIQGFVAKGLSVGEAESLLRRSVELSCEAREIFYNRCNKGSWDFDHVGKASRRPVLVAASVGSYGAYLADGSEYSGVYGDSVSKESLKDFHRRRVQILAKSGADLIAFETIPNKLEAEAYVDLLEEEGIDIPAWFAFTSKDGVTVPSGESIIECAEVADSCKKLVAIGINCTAPRYISDLVISLRQVTHKPIIVYPNSGEVYDGLNKKWIKSEEESEEDFVSYVSRWREEGASLFGGCCRTTPNTIKAITNVLSCESSAPSKLKFW</sequence>
<evidence type="ECO:0000256" key="4">
    <source>
        <dbReference type="ARBA" id="ARBA00022833"/>
    </source>
</evidence>
<evidence type="ECO:0000313" key="8">
    <source>
        <dbReference type="EMBL" id="KAH0926660.1"/>
    </source>
</evidence>
<dbReference type="InterPro" id="IPR008271">
    <property type="entry name" value="Ser/Thr_kinase_AS"/>
</dbReference>
<dbReference type="PROSITE" id="PS50011">
    <property type="entry name" value="PROTEIN_KINASE_DOM"/>
    <property type="match status" value="1"/>
</dbReference>
<dbReference type="PRINTS" id="PR00109">
    <property type="entry name" value="TYRKINASE"/>
</dbReference>
<dbReference type="Pfam" id="PF02574">
    <property type="entry name" value="S-methyl_trans"/>
    <property type="match status" value="1"/>
</dbReference>
<dbReference type="InterPro" id="IPR051486">
    <property type="entry name" value="Hcy_S-methyltransferase"/>
</dbReference>
<dbReference type="SUPFAM" id="SSF56112">
    <property type="entry name" value="Protein kinase-like (PK-like)"/>
    <property type="match status" value="2"/>
</dbReference>
<dbReference type="PROSITE" id="PS00108">
    <property type="entry name" value="PROTEIN_KINASE_ST"/>
    <property type="match status" value="1"/>
</dbReference>
<evidence type="ECO:0000256" key="3">
    <source>
        <dbReference type="ARBA" id="ARBA00022723"/>
    </source>
</evidence>
<dbReference type="Gene3D" id="1.10.510.10">
    <property type="entry name" value="Transferase(Phosphotransferase) domain 1"/>
    <property type="match status" value="2"/>
</dbReference>
<feature type="domain" description="Protein kinase" evidence="6">
    <location>
        <begin position="92"/>
        <end position="370"/>
    </location>
</feature>
<feature type="binding site" evidence="5">
    <location>
        <position position="902"/>
    </location>
    <ligand>
        <name>Zn(2+)</name>
        <dbReference type="ChEBI" id="CHEBI:29105"/>
    </ligand>
</feature>
<name>A0ABQ8DB76_BRANA</name>
<comment type="caution">
    <text evidence="8">The sequence shown here is derived from an EMBL/GenBank/DDBJ whole genome shotgun (WGS) entry which is preliminary data.</text>
</comment>
<keyword evidence="4 5" id="KW-0862">Zinc</keyword>
<evidence type="ECO:0008006" key="10">
    <source>
        <dbReference type="Google" id="ProtNLM"/>
    </source>
</evidence>
<dbReference type="InterPro" id="IPR003726">
    <property type="entry name" value="HCY_dom"/>
</dbReference>
<dbReference type="SUPFAM" id="SSF82282">
    <property type="entry name" value="Homocysteine S-methyltransferase"/>
    <property type="match status" value="2"/>
</dbReference>
<keyword evidence="3 5" id="KW-0479">Metal-binding</keyword>
<keyword evidence="1 5" id="KW-0489">Methyltransferase</keyword>
<feature type="binding site" evidence="5">
    <location>
        <position position="901"/>
    </location>
    <ligand>
        <name>Zn(2+)</name>
        <dbReference type="ChEBI" id="CHEBI:29105"/>
    </ligand>
</feature>
<dbReference type="NCBIfam" id="NF007020">
    <property type="entry name" value="PRK09485.1"/>
    <property type="match status" value="1"/>
</dbReference>
<dbReference type="InterPro" id="IPR001245">
    <property type="entry name" value="Ser-Thr/Tyr_kinase_cat_dom"/>
</dbReference>
<gene>
    <name evidence="8" type="ORF">HID58_018916</name>
</gene>
<evidence type="ECO:0000256" key="1">
    <source>
        <dbReference type="ARBA" id="ARBA00022603"/>
    </source>
</evidence>
<keyword evidence="2 5" id="KW-0808">Transferase</keyword>
<dbReference type="EMBL" id="JAGKQM010000005">
    <property type="protein sequence ID" value="KAH0926660.1"/>
    <property type="molecule type" value="Genomic_DNA"/>
</dbReference>
<feature type="binding site" evidence="5">
    <location>
        <position position="834"/>
    </location>
    <ligand>
        <name>Zn(2+)</name>
        <dbReference type="ChEBI" id="CHEBI:29105"/>
    </ligand>
</feature>
<evidence type="ECO:0000256" key="5">
    <source>
        <dbReference type="PROSITE-ProRule" id="PRU00333"/>
    </source>
</evidence>
<evidence type="ECO:0000259" key="7">
    <source>
        <dbReference type="PROSITE" id="PS50970"/>
    </source>
</evidence>
<dbReference type="PANTHER" id="PTHR46015:SF10">
    <property type="entry name" value="HOMOCYSTEINE S-METHYLTRANSFERASE 3"/>
    <property type="match status" value="1"/>
</dbReference>
<proteinExistence type="predicted"/>
<protein>
    <recommendedName>
        <fullName evidence="10">Protein kinase domain-containing protein</fullName>
    </recommendedName>
</protein>
<dbReference type="Gene3D" id="3.20.20.330">
    <property type="entry name" value="Homocysteine-binding-like domain"/>
    <property type="match status" value="2"/>
</dbReference>
<reference evidence="8 9" key="1">
    <citation type="submission" date="2021-05" db="EMBL/GenBank/DDBJ databases">
        <title>Genome Assembly of Synthetic Allotetraploid Brassica napus Reveals Homoeologous Exchanges between Subgenomes.</title>
        <authorList>
            <person name="Davis J.T."/>
        </authorList>
    </citation>
    <scope>NUCLEOTIDE SEQUENCE [LARGE SCALE GENOMIC DNA]</scope>
    <source>
        <strain evidence="9">cv. Da-Ae</strain>
        <tissue evidence="8">Seedling</tissue>
    </source>
</reference>
<dbReference type="PANTHER" id="PTHR46015">
    <property type="entry name" value="ZGC:172121"/>
    <property type="match status" value="1"/>
</dbReference>